<feature type="coiled-coil region" evidence="7">
    <location>
        <begin position="132"/>
        <end position="206"/>
    </location>
</feature>
<dbReference type="PANTHER" id="PTHR31954">
    <property type="entry name" value="CILIA- AND FLAGELLA-ASSOCIATED PROTEIN 157"/>
    <property type="match status" value="1"/>
</dbReference>
<evidence type="ECO:0000313" key="9">
    <source>
        <dbReference type="EMBL" id="CAD8103583.1"/>
    </source>
</evidence>
<evidence type="ECO:0000256" key="8">
    <source>
        <dbReference type="SAM" id="MobiDB-lite"/>
    </source>
</evidence>
<sequence length="507" mass="59845">MSKQNKGQNQNQDGLTQELDAQRRDLMKAISTHKNMKDRLDRMENERDKFGNENVEVKRKLSDEKKELIDLIEFHKKEKEELREEKQKIEFEYGVLQRKMADIDEDYKKMMEKQRQLFEADKQPLLDKIKYLEARLEKIDSFLQTKADLENEKAKLIETLAQERKDKQRELADKEKEKVKETDQLKKEMLHKIQETKSSLLALKKEQLETTTRLTVLQNHQLTTELEYQSKQTEKLLFKNSKLSEQVTSLKRDIEIHKQVEQELAKRSHFSQKLIKKLTAKIKELEDQQEQQKLEEQELNPQQKEIPQEAEKMKEAEIIQLEKKIAKLQNDNDILRNENNHLLTRLDTIRFEENKFANLSVILASNLEYLKNNSNEDMKEVIDLQELREKSVNDWTSNQKTAIMSILLMQAQQYLTKKNLNLSDTNQININNTMAENVTIVDNANKSVQLPKIKQDEDQTSQQGSKRFQGVPLDISTQIVKSNLRDWGKPAASQQQSNQLSRKYKLK</sequence>
<dbReference type="PANTHER" id="PTHR31954:SF1">
    <property type="entry name" value="CILIA- AND FLAGELLA-ASSOCIATED PROTEIN 157"/>
    <property type="match status" value="1"/>
</dbReference>
<evidence type="ECO:0000256" key="3">
    <source>
        <dbReference type="ARBA" id="ARBA00014087"/>
    </source>
</evidence>
<comment type="similarity">
    <text evidence="2">Belongs to the CFAP157 family.</text>
</comment>
<dbReference type="EMBL" id="CAJJDN010000080">
    <property type="protein sequence ID" value="CAD8103583.1"/>
    <property type="molecule type" value="Genomic_DNA"/>
</dbReference>
<keyword evidence="4 7" id="KW-0175">Coiled coil</keyword>
<dbReference type="GO" id="GO:0036064">
    <property type="term" value="C:ciliary basal body"/>
    <property type="evidence" value="ECO:0007669"/>
    <property type="project" value="TreeGrafter"/>
</dbReference>
<evidence type="ECO:0000256" key="6">
    <source>
        <dbReference type="ARBA" id="ARBA00023273"/>
    </source>
</evidence>
<keyword evidence="6" id="KW-0966">Cell projection</keyword>
<feature type="coiled-coil region" evidence="7">
    <location>
        <begin position="26"/>
        <end position="99"/>
    </location>
</feature>
<feature type="region of interest" description="Disordered" evidence="8">
    <location>
        <begin position="454"/>
        <end position="474"/>
    </location>
</feature>
<keyword evidence="5" id="KW-0969">Cilium</keyword>
<reference evidence="9" key="1">
    <citation type="submission" date="2021-01" db="EMBL/GenBank/DDBJ databases">
        <authorList>
            <consortium name="Genoscope - CEA"/>
            <person name="William W."/>
        </authorList>
    </citation>
    <scope>NUCLEOTIDE SEQUENCE</scope>
</reference>
<feature type="coiled-coil region" evidence="7">
    <location>
        <begin position="268"/>
        <end position="345"/>
    </location>
</feature>
<gene>
    <name evidence="9" type="ORF">PSON_ATCC_30995.1.T0800167</name>
</gene>
<feature type="region of interest" description="Disordered" evidence="8">
    <location>
        <begin position="486"/>
        <end position="507"/>
    </location>
</feature>
<accession>A0A8S1PLL1</accession>
<evidence type="ECO:0000256" key="5">
    <source>
        <dbReference type="ARBA" id="ARBA00023069"/>
    </source>
</evidence>
<dbReference type="Proteomes" id="UP000692954">
    <property type="component" value="Unassembled WGS sequence"/>
</dbReference>
<dbReference type="InterPro" id="IPR038844">
    <property type="entry name" value="CFAP157"/>
</dbReference>
<evidence type="ECO:0000313" key="10">
    <source>
        <dbReference type="Proteomes" id="UP000692954"/>
    </source>
</evidence>
<proteinExistence type="inferred from homology"/>
<comment type="subcellular location">
    <subcellularLocation>
        <location evidence="1">Cell projection</location>
        <location evidence="1">Cilium</location>
    </subcellularLocation>
</comment>
<feature type="region of interest" description="Disordered" evidence="8">
    <location>
        <begin position="1"/>
        <end position="24"/>
    </location>
</feature>
<feature type="compositionally biased region" description="Low complexity" evidence="8">
    <location>
        <begin position="1"/>
        <end position="12"/>
    </location>
</feature>
<evidence type="ECO:0000256" key="2">
    <source>
        <dbReference type="ARBA" id="ARBA00010841"/>
    </source>
</evidence>
<organism evidence="9 10">
    <name type="scientific">Paramecium sonneborni</name>
    <dbReference type="NCBI Taxonomy" id="65129"/>
    <lineage>
        <taxon>Eukaryota</taxon>
        <taxon>Sar</taxon>
        <taxon>Alveolata</taxon>
        <taxon>Ciliophora</taxon>
        <taxon>Intramacronucleata</taxon>
        <taxon>Oligohymenophorea</taxon>
        <taxon>Peniculida</taxon>
        <taxon>Parameciidae</taxon>
        <taxon>Paramecium</taxon>
    </lineage>
</organism>
<evidence type="ECO:0000256" key="4">
    <source>
        <dbReference type="ARBA" id="ARBA00023054"/>
    </source>
</evidence>
<dbReference type="AlphaFoldDB" id="A0A8S1PLL1"/>
<protein>
    <recommendedName>
        <fullName evidence="3">Cilia- and flagella-associated protein 157</fullName>
    </recommendedName>
</protein>
<evidence type="ECO:0000256" key="1">
    <source>
        <dbReference type="ARBA" id="ARBA00004138"/>
    </source>
</evidence>
<keyword evidence="10" id="KW-1185">Reference proteome</keyword>
<name>A0A8S1PLL1_9CILI</name>
<feature type="compositionally biased region" description="Polar residues" evidence="8">
    <location>
        <begin position="492"/>
        <end position="501"/>
    </location>
</feature>
<dbReference type="OrthoDB" id="421435at2759"/>
<evidence type="ECO:0000256" key="7">
    <source>
        <dbReference type="SAM" id="Coils"/>
    </source>
</evidence>
<dbReference type="GO" id="GO:0008017">
    <property type="term" value="F:microtubule binding"/>
    <property type="evidence" value="ECO:0007669"/>
    <property type="project" value="TreeGrafter"/>
</dbReference>
<comment type="caution">
    <text evidence="9">The sequence shown here is derived from an EMBL/GenBank/DDBJ whole genome shotgun (WGS) entry which is preliminary data.</text>
</comment>